<dbReference type="InterPro" id="IPR024300">
    <property type="entry name" value="SipL_SPOCS_dom"/>
</dbReference>
<evidence type="ECO:0000313" key="2">
    <source>
        <dbReference type="EMBL" id="XCI28785.1"/>
    </source>
</evidence>
<evidence type="ECO:0000259" key="1">
    <source>
        <dbReference type="PROSITE" id="PS51782"/>
    </source>
</evidence>
<dbReference type="Gene3D" id="3.10.350.10">
    <property type="entry name" value="LysM domain"/>
    <property type="match status" value="1"/>
</dbReference>
<dbReference type="SUPFAM" id="SSF54106">
    <property type="entry name" value="LysM domain"/>
    <property type="match status" value="1"/>
</dbReference>
<protein>
    <submittedName>
        <fullName evidence="2">SPOCS domain-containing protein</fullName>
    </submittedName>
</protein>
<gene>
    <name evidence="2" type="ORF">PRVXH_000058</name>
</gene>
<dbReference type="Pfam" id="PF01476">
    <property type="entry name" value="LysM"/>
    <property type="match status" value="1"/>
</dbReference>
<reference evidence="2" key="1">
    <citation type="journal article" date="2018" name="Antonie Van Leeuwenhoek">
        <title>Proteinivorax hydrogeniformans sp. nov., an anaerobic, haloalkaliphilic bacterium fermenting proteinaceous compounds with high hydrogen production.</title>
        <authorList>
            <person name="Boltyanskaya Y."/>
            <person name="Detkova E."/>
            <person name="Pimenov N."/>
            <person name="Kevbrin V."/>
        </authorList>
    </citation>
    <scope>NUCLEOTIDE SEQUENCE</scope>
    <source>
        <strain evidence="2">Z-710</strain>
    </source>
</reference>
<proteinExistence type="predicted"/>
<name>A0AAU8HTV5_9FIRM</name>
<dbReference type="SMART" id="SM00257">
    <property type="entry name" value="LysM"/>
    <property type="match status" value="1"/>
</dbReference>
<sequence>MEQENLNVEVINEPVCLNQVIGEEINQISLTEEINLSKKLDKVVEVEVFVPQHKIEVNVLDDKVSVEGKLTRIVYGITLGGDLVEEVLPEMQFSHFIHMQGVQPKDSALVNVTLEDYDGKLNGSETLQEEAKLELFVKVTTTKKVDIFKDIGKDINQTKDLTRIQNLIDQKEVEIPTEFDVEFDTEVSQFIETEAEVIPKNLRVADNNGEIEADIIYRILYRTEDGKLKETKGKEVFSKKVDLTGVDTSMEMWADLKVKHVEQQLKDSKLAATQILTVYCNLKIIETSQMELVTHAENVDTYNDRYTVENIVCEEEESINSQQSTEFSTEVAEIERISSVCKIIENKVLEDKVALNLNLTHIVHYKDEDDKQRIIKVAGENFTHFIYMAGITEDMKALLQTDISDVKVEMTPDSMAATISCQANLKAKVLQNELVELVTDVNVLKDQTHDASVIIYSVQKGDTIFKIAKRFGVRQKEIIGANKENIKDPNQINLGQKLIIPCS</sequence>
<dbReference type="Pfam" id="PF12673">
    <property type="entry name" value="SipL"/>
    <property type="match status" value="2"/>
</dbReference>
<dbReference type="InterPro" id="IPR036779">
    <property type="entry name" value="LysM_dom_sf"/>
</dbReference>
<dbReference type="PROSITE" id="PS51782">
    <property type="entry name" value="LYSM"/>
    <property type="match status" value="1"/>
</dbReference>
<dbReference type="EMBL" id="CP159485">
    <property type="protein sequence ID" value="XCI28785.1"/>
    <property type="molecule type" value="Genomic_DNA"/>
</dbReference>
<organism evidence="2">
    <name type="scientific">Proteinivorax hydrogeniformans</name>
    <dbReference type="NCBI Taxonomy" id="1826727"/>
    <lineage>
        <taxon>Bacteria</taxon>
        <taxon>Bacillati</taxon>
        <taxon>Bacillota</taxon>
        <taxon>Clostridia</taxon>
        <taxon>Eubacteriales</taxon>
        <taxon>Proteinivoracaceae</taxon>
        <taxon>Proteinivorax</taxon>
    </lineage>
</organism>
<accession>A0AAU8HTV5</accession>
<dbReference type="InterPro" id="IPR018392">
    <property type="entry name" value="LysM"/>
</dbReference>
<dbReference type="AlphaFoldDB" id="A0AAU8HTV5"/>
<reference evidence="2" key="2">
    <citation type="submission" date="2024-06" db="EMBL/GenBank/DDBJ databases">
        <authorList>
            <person name="Petrova K.O."/>
            <person name="Toshchakov S.V."/>
            <person name="Boltjanskaja Y.V."/>
            <person name="Kevbrin V.V."/>
        </authorList>
    </citation>
    <scope>NUCLEOTIDE SEQUENCE</scope>
    <source>
        <strain evidence="2">Z-710</strain>
    </source>
</reference>
<dbReference type="CDD" id="cd00118">
    <property type="entry name" value="LysM"/>
    <property type="match status" value="1"/>
</dbReference>
<dbReference type="RefSeq" id="WP_353893337.1">
    <property type="nucleotide sequence ID" value="NZ_CP159485.1"/>
</dbReference>
<feature type="domain" description="LysM" evidence="1">
    <location>
        <begin position="454"/>
        <end position="500"/>
    </location>
</feature>